<dbReference type="PANTHER" id="PTHR48111:SF40">
    <property type="entry name" value="PHOSPHATE REGULON TRANSCRIPTIONAL REGULATORY PROTEIN PHOB"/>
    <property type="match status" value="1"/>
</dbReference>
<evidence type="ECO:0000259" key="6">
    <source>
        <dbReference type="PROSITE" id="PS50110"/>
    </source>
</evidence>
<feature type="domain" description="OmpR/PhoB-type" evidence="7">
    <location>
        <begin position="122"/>
        <end position="221"/>
    </location>
</feature>
<keyword evidence="3 5" id="KW-0238">DNA-binding</keyword>
<comment type="caution">
    <text evidence="8">The sequence shown here is derived from an EMBL/GenBank/DDBJ whole genome shotgun (WGS) entry which is preliminary data.</text>
</comment>
<evidence type="ECO:0000256" key="2">
    <source>
        <dbReference type="ARBA" id="ARBA00023012"/>
    </source>
</evidence>
<keyword evidence="9" id="KW-1185">Reference proteome</keyword>
<organism evidence="8 9">
    <name type="scientific">Burkholderia theae</name>
    <dbReference type="NCBI Taxonomy" id="3143496"/>
    <lineage>
        <taxon>Bacteria</taxon>
        <taxon>Pseudomonadati</taxon>
        <taxon>Pseudomonadota</taxon>
        <taxon>Betaproteobacteria</taxon>
        <taxon>Burkholderiales</taxon>
        <taxon>Burkholderiaceae</taxon>
        <taxon>Burkholderia</taxon>
    </lineage>
</organism>
<dbReference type="SUPFAM" id="SSF52172">
    <property type="entry name" value="CheY-like"/>
    <property type="match status" value="1"/>
</dbReference>
<dbReference type="Gene3D" id="3.40.50.2300">
    <property type="match status" value="1"/>
</dbReference>
<protein>
    <submittedName>
        <fullName evidence="8">Response regulator transcription factor</fullName>
    </submittedName>
</protein>
<reference evidence="8 9" key="1">
    <citation type="submission" date="2024-05" db="EMBL/GenBank/DDBJ databases">
        <title>Burkholderia sp. Nov. a novel bacteria isolated from rhizosphere soil of Camellia sinensis.</title>
        <authorList>
            <person name="Dong Y."/>
        </authorList>
    </citation>
    <scope>NUCLEOTIDE SEQUENCE [LARGE SCALE GENOMIC DNA]</scope>
    <source>
        <strain evidence="8 9">GS2Y</strain>
    </source>
</reference>
<dbReference type="CDD" id="cd00383">
    <property type="entry name" value="trans_reg_C"/>
    <property type="match status" value="1"/>
</dbReference>
<feature type="modified residue" description="4-aspartylphosphate" evidence="4">
    <location>
        <position position="46"/>
    </location>
</feature>
<dbReference type="PANTHER" id="PTHR48111">
    <property type="entry name" value="REGULATOR OF RPOS"/>
    <property type="match status" value="1"/>
</dbReference>
<evidence type="ECO:0000256" key="3">
    <source>
        <dbReference type="ARBA" id="ARBA00023125"/>
    </source>
</evidence>
<dbReference type="InterPro" id="IPR036388">
    <property type="entry name" value="WH-like_DNA-bd_sf"/>
</dbReference>
<evidence type="ECO:0000313" key="8">
    <source>
        <dbReference type="EMBL" id="MEN2475290.1"/>
    </source>
</evidence>
<dbReference type="SMART" id="SM00862">
    <property type="entry name" value="Trans_reg_C"/>
    <property type="match status" value="1"/>
</dbReference>
<evidence type="ECO:0000313" key="9">
    <source>
        <dbReference type="Proteomes" id="UP001466933"/>
    </source>
</evidence>
<keyword evidence="2" id="KW-0902">Two-component regulatory system</keyword>
<dbReference type="Gene3D" id="6.10.250.690">
    <property type="match status" value="1"/>
</dbReference>
<feature type="DNA-binding region" description="OmpR/PhoB-type" evidence="5">
    <location>
        <begin position="122"/>
        <end position="221"/>
    </location>
</feature>
<dbReference type="InterPro" id="IPR001789">
    <property type="entry name" value="Sig_transdc_resp-reg_receiver"/>
</dbReference>
<name>A0ABU9WT97_9BURK</name>
<dbReference type="Pfam" id="PF00486">
    <property type="entry name" value="Trans_reg_C"/>
    <property type="match status" value="1"/>
</dbReference>
<dbReference type="PROSITE" id="PS51755">
    <property type="entry name" value="OMPR_PHOB"/>
    <property type="match status" value="1"/>
</dbReference>
<dbReference type="SMART" id="SM00448">
    <property type="entry name" value="REC"/>
    <property type="match status" value="1"/>
</dbReference>
<dbReference type="Proteomes" id="UP001466933">
    <property type="component" value="Unassembled WGS sequence"/>
</dbReference>
<dbReference type="CDD" id="cd17574">
    <property type="entry name" value="REC_OmpR"/>
    <property type="match status" value="1"/>
</dbReference>
<dbReference type="InterPro" id="IPR011006">
    <property type="entry name" value="CheY-like_superfamily"/>
</dbReference>
<proteinExistence type="predicted"/>
<dbReference type="RefSeq" id="WP_343495206.1">
    <property type="nucleotide sequence ID" value="NZ_JBCPYA010000024.1"/>
</dbReference>
<dbReference type="EMBL" id="JBCPYA010000024">
    <property type="protein sequence ID" value="MEN2475290.1"/>
    <property type="molecule type" value="Genomic_DNA"/>
</dbReference>
<dbReference type="PROSITE" id="PS50110">
    <property type="entry name" value="RESPONSE_REGULATORY"/>
    <property type="match status" value="1"/>
</dbReference>
<evidence type="ECO:0000256" key="5">
    <source>
        <dbReference type="PROSITE-ProRule" id="PRU01091"/>
    </source>
</evidence>
<dbReference type="InterPro" id="IPR001867">
    <property type="entry name" value="OmpR/PhoB-type_DNA-bd"/>
</dbReference>
<sequence>MEDDQSQASIVEKALRDSGWEICVVRDGEHAVRVLKSKVIELVVLDWRLPAIDGLGVLRWIRSNLGDEPTVLFLTARMLEMDIVAALEAGADDCIVKPVHEIELAARIKALMRRNNRARDRVDLTRIGDYVLNPIARTVTHRGEIVELTAKEFTLANCLFESLGSVVSRDLLTMLAWGRTLGRDSRSLDTHMHRLRLKLVLRPENGFRLSAVYTHGYRLDEVGEI</sequence>
<evidence type="ECO:0000256" key="1">
    <source>
        <dbReference type="ARBA" id="ARBA00022553"/>
    </source>
</evidence>
<evidence type="ECO:0000256" key="4">
    <source>
        <dbReference type="PROSITE-ProRule" id="PRU00169"/>
    </source>
</evidence>
<keyword evidence="1 4" id="KW-0597">Phosphoprotein</keyword>
<feature type="domain" description="Response regulatory" evidence="6">
    <location>
        <begin position="1"/>
        <end position="112"/>
    </location>
</feature>
<evidence type="ECO:0000259" key="7">
    <source>
        <dbReference type="PROSITE" id="PS51755"/>
    </source>
</evidence>
<dbReference type="Pfam" id="PF00072">
    <property type="entry name" value="Response_reg"/>
    <property type="match status" value="1"/>
</dbReference>
<accession>A0ABU9WT97</accession>
<dbReference type="Gene3D" id="1.10.10.10">
    <property type="entry name" value="Winged helix-like DNA-binding domain superfamily/Winged helix DNA-binding domain"/>
    <property type="match status" value="1"/>
</dbReference>
<dbReference type="InterPro" id="IPR039420">
    <property type="entry name" value="WalR-like"/>
</dbReference>
<gene>
    <name evidence="8" type="ORF">VOI36_35890</name>
</gene>